<evidence type="ECO:0000313" key="2">
    <source>
        <dbReference type="EMBL" id="GJS97135.1"/>
    </source>
</evidence>
<reference evidence="2" key="2">
    <citation type="submission" date="2022-01" db="EMBL/GenBank/DDBJ databases">
        <authorList>
            <person name="Yamashiro T."/>
            <person name="Shiraishi A."/>
            <person name="Satake H."/>
            <person name="Nakayama K."/>
        </authorList>
    </citation>
    <scope>NUCLEOTIDE SEQUENCE</scope>
</reference>
<name>A0ABQ5A7M9_9ASTR</name>
<sequence>MVFCIHTDFTNWPEITEEELVRLQSSIISVRYCAPRSAPSVGGDEYSGFPSGEGRGIQHGSLNLPINCAPLVIYVQRPEPLSSSISQWHCIGTAKISNIEVKLPPLGNLIPRSICSALLTIPVEQGWYRFPSAPGACRENCRGNEAPTPRCRIVWKDAELKNENRAALESTAGRTMELVLEQPEVDSTDVLAPTPLRSVPSVTVDPPRPDATSIGSSEDADVAEGISGTSTEEETPGASPTLAAKEVTETPPPKNEYESLFDPLIPDLEDTADLQDTGIFGSAYDDEYVGAEAALSNLETNMSVSPIPTTRIHKYHPKAQIIGEMEPKKVTQALDDERWVEAMQEELLQFKLLNV</sequence>
<proteinExistence type="predicted"/>
<comment type="caution">
    <text evidence="2">The sequence shown here is derived from an EMBL/GenBank/DDBJ whole genome shotgun (WGS) entry which is preliminary data.</text>
</comment>
<organism evidence="2 3">
    <name type="scientific">Tanacetum coccineum</name>
    <dbReference type="NCBI Taxonomy" id="301880"/>
    <lineage>
        <taxon>Eukaryota</taxon>
        <taxon>Viridiplantae</taxon>
        <taxon>Streptophyta</taxon>
        <taxon>Embryophyta</taxon>
        <taxon>Tracheophyta</taxon>
        <taxon>Spermatophyta</taxon>
        <taxon>Magnoliopsida</taxon>
        <taxon>eudicotyledons</taxon>
        <taxon>Gunneridae</taxon>
        <taxon>Pentapetalae</taxon>
        <taxon>asterids</taxon>
        <taxon>campanulids</taxon>
        <taxon>Asterales</taxon>
        <taxon>Asteraceae</taxon>
        <taxon>Asteroideae</taxon>
        <taxon>Anthemideae</taxon>
        <taxon>Anthemidinae</taxon>
        <taxon>Tanacetum</taxon>
    </lineage>
</organism>
<dbReference type="EMBL" id="BQNB010011938">
    <property type="protein sequence ID" value="GJS97135.1"/>
    <property type="molecule type" value="Genomic_DNA"/>
</dbReference>
<evidence type="ECO:0000256" key="1">
    <source>
        <dbReference type="SAM" id="MobiDB-lite"/>
    </source>
</evidence>
<feature type="compositionally biased region" description="Low complexity" evidence="1">
    <location>
        <begin position="223"/>
        <end position="241"/>
    </location>
</feature>
<accession>A0ABQ5A7M9</accession>
<keyword evidence="3" id="KW-1185">Reference proteome</keyword>
<evidence type="ECO:0000313" key="3">
    <source>
        <dbReference type="Proteomes" id="UP001151760"/>
    </source>
</evidence>
<reference evidence="2" key="1">
    <citation type="journal article" date="2022" name="Int. J. Mol. Sci.">
        <title>Draft Genome of Tanacetum Coccineum: Genomic Comparison of Closely Related Tanacetum-Family Plants.</title>
        <authorList>
            <person name="Yamashiro T."/>
            <person name="Shiraishi A."/>
            <person name="Nakayama K."/>
            <person name="Satake H."/>
        </authorList>
    </citation>
    <scope>NUCLEOTIDE SEQUENCE</scope>
</reference>
<gene>
    <name evidence="2" type="ORF">Tco_0804103</name>
</gene>
<dbReference type="Proteomes" id="UP001151760">
    <property type="component" value="Unassembled WGS sequence"/>
</dbReference>
<protein>
    <submittedName>
        <fullName evidence="2">Uncharacterized protein</fullName>
    </submittedName>
</protein>
<feature type="region of interest" description="Disordered" evidence="1">
    <location>
        <begin position="191"/>
        <end position="253"/>
    </location>
</feature>